<dbReference type="EMBL" id="AZHA01000017">
    <property type="protein sequence ID" value="OAA41120.1"/>
    <property type="molecule type" value="Genomic_DNA"/>
</dbReference>
<gene>
    <name evidence="2" type="ORF">BBO_05656</name>
</gene>
<comment type="caution">
    <text evidence="2">The sequence shown here is derived from an EMBL/GenBank/DDBJ whole genome shotgun (WGS) entry which is preliminary data.</text>
</comment>
<dbReference type="AlphaFoldDB" id="A0A167CES5"/>
<feature type="compositionally biased region" description="Polar residues" evidence="1">
    <location>
        <begin position="229"/>
        <end position="244"/>
    </location>
</feature>
<sequence>MAGGSYGDGSLHSDTIVRWNMAKELPSKEASNKRTPEAPHLKHEVRFNLPEFGFNHDDGRRDWLSNESENQGASIDETYLSPDHMSRPRADSVATHILDSSLARADHVLWLRKQARQERRALKESGDYLGVQGINPETGRMDVETPTDSDESQPSFGAALEQQSRANRMVATFDPEMTEKEKKKMLLKAREDELRLLEKSKQEAEVAADQLMWRKHTQEWSIVKDSGANEPSDQQPTSPAVTHE</sequence>
<evidence type="ECO:0000256" key="1">
    <source>
        <dbReference type="SAM" id="MobiDB-lite"/>
    </source>
</evidence>
<dbReference type="OrthoDB" id="3439820at2759"/>
<reference evidence="2 3" key="1">
    <citation type="journal article" date="2016" name="Genome Biol. Evol.">
        <title>Divergent and convergent evolution of fungal pathogenicity.</title>
        <authorList>
            <person name="Shang Y."/>
            <person name="Xiao G."/>
            <person name="Zheng P."/>
            <person name="Cen K."/>
            <person name="Zhan S."/>
            <person name="Wang C."/>
        </authorList>
    </citation>
    <scope>NUCLEOTIDE SEQUENCE [LARGE SCALE GENOMIC DNA]</scope>
    <source>
        <strain evidence="2 3">RCEF 3172</strain>
    </source>
</reference>
<organism evidence="2 3">
    <name type="scientific">Beauveria brongniartii RCEF 3172</name>
    <dbReference type="NCBI Taxonomy" id="1081107"/>
    <lineage>
        <taxon>Eukaryota</taxon>
        <taxon>Fungi</taxon>
        <taxon>Dikarya</taxon>
        <taxon>Ascomycota</taxon>
        <taxon>Pezizomycotina</taxon>
        <taxon>Sordariomycetes</taxon>
        <taxon>Hypocreomycetidae</taxon>
        <taxon>Hypocreales</taxon>
        <taxon>Cordycipitaceae</taxon>
        <taxon>Beauveria</taxon>
        <taxon>Beauveria brongniartii</taxon>
    </lineage>
</organism>
<accession>A0A167CES5</accession>
<keyword evidence="3" id="KW-1185">Reference proteome</keyword>
<feature type="region of interest" description="Disordered" evidence="1">
    <location>
        <begin position="22"/>
        <end position="41"/>
    </location>
</feature>
<name>A0A167CES5_9HYPO</name>
<protein>
    <submittedName>
        <fullName evidence="2">Uncharacterized protein</fullName>
    </submittedName>
</protein>
<feature type="compositionally biased region" description="Basic and acidic residues" evidence="1">
    <location>
        <begin position="25"/>
        <end position="41"/>
    </location>
</feature>
<evidence type="ECO:0000313" key="2">
    <source>
        <dbReference type="EMBL" id="OAA41120.1"/>
    </source>
</evidence>
<proteinExistence type="predicted"/>
<dbReference type="Proteomes" id="UP000076863">
    <property type="component" value="Unassembled WGS sequence"/>
</dbReference>
<feature type="region of interest" description="Disordered" evidence="1">
    <location>
        <begin position="222"/>
        <end position="244"/>
    </location>
</feature>
<feature type="region of interest" description="Disordered" evidence="1">
    <location>
        <begin position="129"/>
        <end position="164"/>
    </location>
</feature>
<evidence type="ECO:0000313" key="3">
    <source>
        <dbReference type="Proteomes" id="UP000076863"/>
    </source>
</evidence>